<evidence type="ECO:0000256" key="5">
    <source>
        <dbReference type="ARBA" id="ARBA00022670"/>
    </source>
</evidence>
<organism evidence="13 14">
    <name type="scientific">Pontibacillus litoralis JSM 072002</name>
    <dbReference type="NCBI Taxonomy" id="1385512"/>
    <lineage>
        <taxon>Bacteria</taxon>
        <taxon>Bacillati</taxon>
        <taxon>Bacillota</taxon>
        <taxon>Bacilli</taxon>
        <taxon>Bacillales</taxon>
        <taxon>Bacillaceae</taxon>
        <taxon>Pontibacillus</taxon>
    </lineage>
</organism>
<dbReference type="RefSeq" id="WP_036832957.1">
    <property type="nucleotide sequence ID" value="NZ_AVPG01000004.1"/>
</dbReference>
<evidence type="ECO:0000313" key="14">
    <source>
        <dbReference type="Proteomes" id="UP000030401"/>
    </source>
</evidence>
<dbReference type="NCBIfam" id="NF033739">
    <property type="entry name" value="intramemb_PrsW"/>
    <property type="match status" value="1"/>
</dbReference>
<feature type="transmembrane region" description="Helical" evidence="12">
    <location>
        <begin position="6"/>
        <end position="21"/>
    </location>
</feature>
<evidence type="ECO:0000256" key="10">
    <source>
        <dbReference type="ARBA" id="ARBA00030345"/>
    </source>
</evidence>
<keyword evidence="6 12" id="KW-0812">Transmembrane</keyword>
<evidence type="ECO:0000256" key="1">
    <source>
        <dbReference type="ARBA" id="ARBA00004651"/>
    </source>
</evidence>
<dbReference type="InterPro" id="IPR026898">
    <property type="entry name" value="PrsW"/>
</dbReference>
<dbReference type="eggNOG" id="COG2339">
    <property type="taxonomic scope" value="Bacteria"/>
</dbReference>
<keyword evidence="4 11" id="KW-1003">Cell membrane</keyword>
<dbReference type="PIRSF" id="PIRSF016933">
    <property type="entry name" value="PrsW"/>
    <property type="match status" value="1"/>
</dbReference>
<dbReference type="PANTHER" id="PTHR36844">
    <property type="entry name" value="PROTEASE PRSW"/>
    <property type="match status" value="1"/>
</dbReference>
<feature type="transmembrane region" description="Helical" evidence="12">
    <location>
        <begin position="127"/>
        <end position="150"/>
    </location>
</feature>
<keyword evidence="9 11" id="KW-0472">Membrane</keyword>
<dbReference type="MEROPS" id="M82.001"/>
<keyword evidence="5 11" id="KW-0645">Protease</keyword>
<evidence type="ECO:0000256" key="11">
    <source>
        <dbReference type="PIRNR" id="PIRNR016933"/>
    </source>
</evidence>
<dbReference type="GO" id="GO:0008233">
    <property type="term" value="F:peptidase activity"/>
    <property type="evidence" value="ECO:0007669"/>
    <property type="project" value="UniProtKB-KW"/>
</dbReference>
<accession>A0A0A5G4G4</accession>
<dbReference type="Pfam" id="PF13367">
    <property type="entry name" value="PrsW-protease"/>
    <property type="match status" value="1"/>
</dbReference>
<comment type="subcellular location">
    <subcellularLocation>
        <location evidence="1">Cell membrane</location>
        <topology evidence="1">Multi-pass membrane protein</topology>
    </subcellularLocation>
</comment>
<evidence type="ECO:0000256" key="6">
    <source>
        <dbReference type="ARBA" id="ARBA00022692"/>
    </source>
</evidence>
<comment type="caution">
    <text evidence="13">The sequence shown here is derived from an EMBL/GenBank/DDBJ whole genome shotgun (WGS) entry which is preliminary data.</text>
</comment>
<feature type="transmembrane region" description="Helical" evidence="12">
    <location>
        <begin position="162"/>
        <end position="181"/>
    </location>
</feature>
<proteinExistence type="inferred from homology"/>
<sequence>MFSILSAAVAPGFALLAFIYLKDRFDPEPFSLVFKTFILGALLVFPLMFIQYAFGEEGLLQSPFLHSFVLSAGLEEFFKWFIFLFFVYKHTEFNGHYDGIVYGVSISLGFATLENILYLFAKGISFAFIRALFPVSSHALIGVLMGYYMGRAKYGTNTSKNKMIAVALCIPIIVHGSYDFVLEVWEGTWVFIMIPFMLVLWYLALRKIKLANHIESKVQRNVIPIHHKKTSV</sequence>
<evidence type="ECO:0000256" key="9">
    <source>
        <dbReference type="ARBA" id="ARBA00023136"/>
    </source>
</evidence>
<comment type="function">
    <text evidence="11">Involved in the degradation of specific anti-sigma factors.</text>
</comment>
<evidence type="ECO:0000256" key="4">
    <source>
        <dbReference type="ARBA" id="ARBA00022475"/>
    </source>
</evidence>
<protein>
    <recommendedName>
        <fullName evidence="3 11">Protease PrsW</fullName>
        <ecNumber evidence="11">3.4.-.-</ecNumber>
    </recommendedName>
    <alternativeName>
        <fullName evidence="10 11">Protease responsible for activating sigma-W</fullName>
    </alternativeName>
</protein>
<dbReference type="GO" id="GO:0005886">
    <property type="term" value="C:plasma membrane"/>
    <property type="evidence" value="ECO:0007669"/>
    <property type="project" value="UniProtKB-SubCell"/>
</dbReference>
<dbReference type="PANTHER" id="PTHR36844:SF1">
    <property type="entry name" value="PROTEASE PRSW"/>
    <property type="match status" value="1"/>
</dbReference>
<comment type="similarity">
    <text evidence="2 11">Belongs to the protease PrsW family.</text>
</comment>
<keyword evidence="8 12" id="KW-1133">Transmembrane helix</keyword>
<evidence type="ECO:0000256" key="3">
    <source>
        <dbReference type="ARBA" id="ARBA00018997"/>
    </source>
</evidence>
<dbReference type="Proteomes" id="UP000030401">
    <property type="component" value="Unassembled WGS sequence"/>
</dbReference>
<gene>
    <name evidence="13" type="ORF">N784_12900</name>
</gene>
<dbReference type="InterPro" id="IPR023596">
    <property type="entry name" value="Peptidase_PrsW_arch/bac"/>
</dbReference>
<keyword evidence="14" id="KW-1185">Reference proteome</keyword>
<name>A0A0A5G4G4_9BACI</name>
<dbReference type="OrthoDB" id="5504276at2"/>
<evidence type="ECO:0000256" key="12">
    <source>
        <dbReference type="SAM" id="Phobius"/>
    </source>
</evidence>
<reference evidence="13 14" key="1">
    <citation type="submission" date="2013-08" db="EMBL/GenBank/DDBJ databases">
        <authorList>
            <person name="Huang J."/>
            <person name="Wang G."/>
        </authorList>
    </citation>
    <scope>NUCLEOTIDE SEQUENCE [LARGE SCALE GENOMIC DNA]</scope>
    <source>
        <strain evidence="13 14">JSM 072002</strain>
    </source>
</reference>
<feature type="transmembrane region" description="Helical" evidence="12">
    <location>
        <begin position="187"/>
        <end position="205"/>
    </location>
</feature>
<dbReference type="GO" id="GO:0006508">
    <property type="term" value="P:proteolysis"/>
    <property type="evidence" value="ECO:0007669"/>
    <property type="project" value="UniProtKB-KW"/>
</dbReference>
<evidence type="ECO:0000256" key="2">
    <source>
        <dbReference type="ARBA" id="ARBA00009165"/>
    </source>
</evidence>
<evidence type="ECO:0000313" key="13">
    <source>
        <dbReference type="EMBL" id="KGX87986.1"/>
    </source>
</evidence>
<dbReference type="EC" id="3.4.-.-" evidence="11"/>
<dbReference type="STRING" id="1385512.N784_12900"/>
<keyword evidence="7 11" id="KW-0378">Hydrolase</keyword>
<dbReference type="AlphaFoldDB" id="A0A0A5G4G4"/>
<feature type="transmembrane region" description="Helical" evidence="12">
    <location>
        <begin position="66"/>
        <end position="88"/>
    </location>
</feature>
<feature type="transmembrane region" description="Helical" evidence="12">
    <location>
        <begin position="33"/>
        <end position="54"/>
    </location>
</feature>
<evidence type="ECO:0000256" key="7">
    <source>
        <dbReference type="ARBA" id="ARBA00022801"/>
    </source>
</evidence>
<dbReference type="EMBL" id="AVPG01000004">
    <property type="protein sequence ID" value="KGX87986.1"/>
    <property type="molecule type" value="Genomic_DNA"/>
</dbReference>
<evidence type="ECO:0000256" key="8">
    <source>
        <dbReference type="ARBA" id="ARBA00022989"/>
    </source>
</evidence>
<feature type="transmembrane region" description="Helical" evidence="12">
    <location>
        <begin position="100"/>
        <end position="121"/>
    </location>
</feature>